<dbReference type="Pfam" id="PF03108">
    <property type="entry name" value="DBD_Tnp_Mut"/>
    <property type="match status" value="1"/>
</dbReference>
<gene>
    <name evidence="2" type="ORF">Ahy_A07g034883</name>
</gene>
<organism evidence="2 3">
    <name type="scientific">Arachis hypogaea</name>
    <name type="common">Peanut</name>
    <dbReference type="NCBI Taxonomy" id="3818"/>
    <lineage>
        <taxon>Eukaryota</taxon>
        <taxon>Viridiplantae</taxon>
        <taxon>Streptophyta</taxon>
        <taxon>Embryophyta</taxon>
        <taxon>Tracheophyta</taxon>
        <taxon>Spermatophyta</taxon>
        <taxon>Magnoliopsida</taxon>
        <taxon>eudicotyledons</taxon>
        <taxon>Gunneridae</taxon>
        <taxon>Pentapetalae</taxon>
        <taxon>rosids</taxon>
        <taxon>fabids</taxon>
        <taxon>Fabales</taxon>
        <taxon>Fabaceae</taxon>
        <taxon>Papilionoideae</taxon>
        <taxon>50 kb inversion clade</taxon>
        <taxon>dalbergioids sensu lato</taxon>
        <taxon>Dalbergieae</taxon>
        <taxon>Pterocarpus clade</taxon>
        <taxon>Arachis</taxon>
    </lineage>
</organism>
<reference evidence="2 3" key="1">
    <citation type="submission" date="2019-01" db="EMBL/GenBank/DDBJ databases">
        <title>Sequencing of cultivated peanut Arachis hypogaea provides insights into genome evolution and oil improvement.</title>
        <authorList>
            <person name="Chen X."/>
        </authorList>
    </citation>
    <scope>NUCLEOTIDE SEQUENCE [LARGE SCALE GENOMIC DNA]</scope>
    <source>
        <strain evidence="3">cv. Fuhuasheng</strain>
        <tissue evidence="2">Leaves</tissue>
    </source>
</reference>
<evidence type="ECO:0000259" key="1">
    <source>
        <dbReference type="Pfam" id="PF03108"/>
    </source>
</evidence>
<dbReference type="EMBL" id="SDMP01000007">
    <property type="protein sequence ID" value="RYR48812.1"/>
    <property type="molecule type" value="Genomic_DNA"/>
</dbReference>
<keyword evidence="3" id="KW-1185">Reference proteome</keyword>
<proteinExistence type="predicted"/>
<dbReference type="Proteomes" id="UP000289738">
    <property type="component" value="Chromosome A07"/>
</dbReference>
<dbReference type="InterPro" id="IPR004332">
    <property type="entry name" value="Transposase_MuDR"/>
</dbReference>
<dbReference type="AlphaFoldDB" id="A0A445CCY5"/>
<evidence type="ECO:0000313" key="3">
    <source>
        <dbReference type="Proteomes" id="UP000289738"/>
    </source>
</evidence>
<comment type="caution">
    <text evidence="2">The sequence shown here is derived from an EMBL/GenBank/DDBJ whole genome shotgun (WGS) entry which is preliminary data.</text>
</comment>
<name>A0A445CCY5_ARAHY</name>
<evidence type="ECO:0000313" key="2">
    <source>
        <dbReference type="EMBL" id="RYR48812.1"/>
    </source>
</evidence>
<sequence>MDPYQAHPVFDDKDVDAEPVDIPEEEDKELNNFIVSQVVLTGLEDDPTHEFEIGQQFENKEEVMMVIKMYSIRKVVEYKIFESDQFKYVLHCTQFGSGCQWNIRILYH</sequence>
<feature type="domain" description="Transposase MuDR plant" evidence="1">
    <location>
        <begin position="52"/>
        <end position="105"/>
    </location>
</feature>
<accession>A0A445CCY5</accession>
<protein>
    <recommendedName>
        <fullName evidence="1">Transposase MuDR plant domain-containing protein</fullName>
    </recommendedName>
</protein>